<protein>
    <submittedName>
        <fullName evidence="2">Uncharacterized protein</fullName>
    </submittedName>
</protein>
<dbReference type="RefSeq" id="WP_059393939.1">
    <property type="nucleotide sequence ID" value="NZ_BOJU01000004.1"/>
</dbReference>
<reference evidence="2" key="1">
    <citation type="journal article" date="2015" name="BMC Genomics">
        <title>Comparative genomics of Fructobacillus spp. and Leuconostoc spp. reveals niche-specific evolution of Fructobacillus spp.</title>
        <authorList>
            <person name="Endo A."/>
            <person name="Tanizawa Y."/>
            <person name="Tanaka N."/>
            <person name="Maeno S."/>
            <person name="Kumar H."/>
            <person name="Shiwa Y."/>
            <person name="Okada S."/>
            <person name="Yoshikawa H."/>
            <person name="Dicks L."/>
            <person name="Nakagawa J."/>
            <person name="Arita M."/>
        </authorList>
    </citation>
    <scope>NUCLEOTIDE SEQUENCE [LARGE SCALE GENOMIC DNA]</scope>
    <source>
        <strain evidence="2">F214-1</strain>
    </source>
</reference>
<dbReference type="Proteomes" id="UP001314262">
    <property type="component" value="Unassembled WGS sequence"/>
</dbReference>
<keyword evidence="3" id="KW-1185">Reference proteome</keyword>
<proteinExistence type="predicted"/>
<dbReference type="STRING" id="709323.GCA_001047135_01104"/>
<gene>
    <name evidence="2" type="ORF">FTRO_0060070</name>
    <name evidence="1" type="ORF">R53137_KAKDMLNK_01021</name>
</gene>
<dbReference type="Proteomes" id="UP000064514">
    <property type="component" value="Unassembled WGS sequence"/>
</dbReference>
<reference evidence="1 3" key="2">
    <citation type="submission" date="2023-10" db="EMBL/GenBank/DDBJ databases">
        <authorList>
            <person name="Botero Cardona J."/>
        </authorList>
    </citation>
    <scope>NUCLEOTIDE SEQUENCE [LARGE SCALE GENOMIC DNA]</scope>
    <source>
        <strain evidence="1 3">R-53137</strain>
    </source>
</reference>
<evidence type="ECO:0000313" key="3">
    <source>
        <dbReference type="Proteomes" id="UP001314262"/>
    </source>
</evidence>
<evidence type="ECO:0000313" key="2">
    <source>
        <dbReference type="EMBL" id="GAP04551.1"/>
    </source>
</evidence>
<dbReference type="EMBL" id="DF968083">
    <property type="protein sequence ID" value="GAP04551.1"/>
    <property type="molecule type" value="Genomic_DNA"/>
</dbReference>
<evidence type="ECO:0000313" key="1">
    <source>
        <dbReference type="EMBL" id="CAK1245345.1"/>
    </source>
</evidence>
<accession>A0A3F3H064</accession>
<sequence>MQVNLDSRTYYNQIIKQGKHVFARLREHFAVVPLKQQQNSQELITRLELAINLQEPVDVQMNYGFDQEQIQDFHGVLSQTPAGALLIQDQKTKQIHQLMPDLLRHISFS</sequence>
<dbReference type="EMBL" id="CAUZLT010000004">
    <property type="protein sequence ID" value="CAK1245345.1"/>
    <property type="molecule type" value="Genomic_DNA"/>
</dbReference>
<name>A0A3F3H064_9LACO</name>
<dbReference type="AlphaFoldDB" id="A0A3F3H064"/>
<organism evidence="2">
    <name type="scientific">Fructobacillus tropaeoli</name>
    <dbReference type="NCBI Taxonomy" id="709323"/>
    <lineage>
        <taxon>Bacteria</taxon>
        <taxon>Bacillati</taxon>
        <taxon>Bacillota</taxon>
        <taxon>Bacilli</taxon>
        <taxon>Lactobacillales</taxon>
        <taxon>Lactobacillaceae</taxon>
        <taxon>Fructobacillus</taxon>
    </lineage>
</organism>